<evidence type="ECO:0000313" key="3">
    <source>
        <dbReference type="EMBL" id="KAF2653324.1"/>
    </source>
</evidence>
<evidence type="ECO:0000259" key="2">
    <source>
        <dbReference type="Pfam" id="PF20237"/>
    </source>
</evidence>
<dbReference type="PANTHER" id="PTHR34502">
    <property type="entry name" value="DUF6594 DOMAIN-CONTAINING PROTEIN-RELATED"/>
    <property type="match status" value="1"/>
</dbReference>
<dbReference type="Pfam" id="PF20237">
    <property type="entry name" value="DUF6594"/>
    <property type="match status" value="1"/>
</dbReference>
<evidence type="ECO:0000313" key="4">
    <source>
        <dbReference type="Proteomes" id="UP000799324"/>
    </source>
</evidence>
<feature type="domain" description="DUF6594" evidence="2">
    <location>
        <begin position="10"/>
        <end position="269"/>
    </location>
</feature>
<feature type="transmembrane region" description="Helical" evidence="1">
    <location>
        <begin position="201"/>
        <end position="222"/>
    </location>
</feature>
<feature type="non-terminal residue" evidence="3">
    <location>
        <position position="1"/>
    </location>
</feature>
<dbReference type="AlphaFoldDB" id="A0A6A6T465"/>
<dbReference type="OrthoDB" id="3533814at2759"/>
<protein>
    <recommendedName>
        <fullName evidence="2">DUF6594 domain-containing protein</fullName>
    </recommendedName>
</protein>
<dbReference type="Proteomes" id="UP000799324">
    <property type="component" value="Unassembled WGS sequence"/>
</dbReference>
<proteinExistence type="predicted"/>
<keyword evidence="1" id="KW-1133">Transmembrane helix</keyword>
<reference evidence="3" key="1">
    <citation type="journal article" date="2020" name="Stud. Mycol.">
        <title>101 Dothideomycetes genomes: a test case for predicting lifestyles and emergence of pathogens.</title>
        <authorList>
            <person name="Haridas S."/>
            <person name="Albert R."/>
            <person name="Binder M."/>
            <person name="Bloem J."/>
            <person name="Labutti K."/>
            <person name="Salamov A."/>
            <person name="Andreopoulos B."/>
            <person name="Baker S."/>
            <person name="Barry K."/>
            <person name="Bills G."/>
            <person name="Bluhm B."/>
            <person name="Cannon C."/>
            <person name="Castanera R."/>
            <person name="Culley D."/>
            <person name="Daum C."/>
            <person name="Ezra D."/>
            <person name="Gonzalez J."/>
            <person name="Henrissat B."/>
            <person name="Kuo A."/>
            <person name="Liang C."/>
            <person name="Lipzen A."/>
            <person name="Lutzoni F."/>
            <person name="Magnuson J."/>
            <person name="Mondo S."/>
            <person name="Nolan M."/>
            <person name="Ohm R."/>
            <person name="Pangilinan J."/>
            <person name="Park H.-J."/>
            <person name="Ramirez L."/>
            <person name="Alfaro M."/>
            <person name="Sun H."/>
            <person name="Tritt A."/>
            <person name="Yoshinaga Y."/>
            <person name="Zwiers L.-H."/>
            <person name="Turgeon B."/>
            <person name="Goodwin S."/>
            <person name="Spatafora J."/>
            <person name="Crous P."/>
            <person name="Grigoriev I."/>
        </authorList>
    </citation>
    <scope>NUCLEOTIDE SEQUENCE</scope>
    <source>
        <strain evidence="3">CBS 122681</strain>
    </source>
</reference>
<keyword evidence="4" id="KW-1185">Reference proteome</keyword>
<organism evidence="3 4">
    <name type="scientific">Lophiostoma macrostomum CBS 122681</name>
    <dbReference type="NCBI Taxonomy" id="1314788"/>
    <lineage>
        <taxon>Eukaryota</taxon>
        <taxon>Fungi</taxon>
        <taxon>Dikarya</taxon>
        <taxon>Ascomycota</taxon>
        <taxon>Pezizomycotina</taxon>
        <taxon>Dothideomycetes</taxon>
        <taxon>Pleosporomycetidae</taxon>
        <taxon>Pleosporales</taxon>
        <taxon>Lophiostomataceae</taxon>
        <taxon>Lophiostoma</taxon>
    </lineage>
</organism>
<sequence length="275" mass="31720">RIVDDHPIGYPRLAAFLNSDENFLICRKYGWLHSRVLLYRQDELRELEQELLCMDKAAEQKGKDDTTLKCRERDEHFSPERKLLINDIDAKLKEYNDIVQRARSFATLQRATQRNYQSVWNWIFHSGPLVEKEKATFDKDRDFVAVVDAKEGSWFDGRVENALTNFGGPIAKVSLFVTKRDRTSTEDNDVRLYSKQRIDMFSRVVITMLAVILLMAPVIALFSTSEKGWLKILIIFLFTMAFSMALSLCTKAKRQEVFAATAAYCAVLVVFLGNI</sequence>
<dbReference type="EMBL" id="MU004383">
    <property type="protein sequence ID" value="KAF2653324.1"/>
    <property type="molecule type" value="Genomic_DNA"/>
</dbReference>
<keyword evidence="1" id="KW-0812">Transmembrane</keyword>
<keyword evidence="1" id="KW-0472">Membrane</keyword>
<dbReference type="PANTHER" id="PTHR34502:SF3">
    <property type="entry name" value="DUF6594 DOMAIN-CONTAINING PROTEIN"/>
    <property type="match status" value="1"/>
</dbReference>
<name>A0A6A6T465_9PLEO</name>
<gene>
    <name evidence="3" type="ORF">K491DRAFT_603067</name>
</gene>
<evidence type="ECO:0000256" key="1">
    <source>
        <dbReference type="SAM" id="Phobius"/>
    </source>
</evidence>
<feature type="transmembrane region" description="Helical" evidence="1">
    <location>
        <begin position="257"/>
        <end position="274"/>
    </location>
</feature>
<accession>A0A6A6T465</accession>
<feature type="transmembrane region" description="Helical" evidence="1">
    <location>
        <begin position="228"/>
        <end position="250"/>
    </location>
</feature>
<dbReference type="InterPro" id="IPR046529">
    <property type="entry name" value="DUF6594"/>
</dbReference>